<dbReference type="SUPFAM" id="SSF46785">
    <property type="entry name" value="Winged helix' DNA-binding domain"/>
    <property type="match status" value="1"/>
</dbReference>
<organism evidence="2 3">
    <name type="scientific">Cellulomonas oligotrophica</name>
    <dbReference type="NCBI Taxonomy" id="931536"/>
    <lineage>
        <taxon>Bacteria</taxon>
        <taxon>Bacillati</taxon>
        <taxon>Actinomycetota</taxon>
        <taxon>Actinomycetes</taxon>
        <taxon>Micrococcales</taxon>
        <taxon>Cellulomonadaceae</taxon>
        <taxon>Cellulomonas</taxon>
    </lineage>
</organism>
<gene>
    <name evidence="2" type="ORF">Col01nite_20740</name>
</gene>
<dbReference type="CDD" id="cd00090">
    <property type="entry name" value="HTH_ARSR"/>
    <property type="match status" value="1"/>
</dbReference>
<evidence type="ECO:0000313" key="3">
    <source>
        <dbReference type="Proteomes" id="UP000618382"/>
    </source>
</evidence>
<dbReference type="Proteomes" id="UP000618382">
    <property type="component" value="Unassembled WGS sequence"/>
</dbReference>
<evidence type="ECO:0000313" key="2">
    <source>
        <dbReference type="EMBL" id="GIG32915.1"/>
    </source>
</evidence>
<dbReference type="InterPro" id="IPR036388">
    <property type="entry name" value="WH-like_DNA-bd_sf"/>
</dbReference>
<name>A0ABQ4DB21_9CELL</name>
<dbReference type="PANTHER" id="PTHR38600:SF2">
    <property type="entry name" value="SLL0088 PROTEIN"/>
    <property type="match status" value="1"/>
</dbReference>
<dbReference type="PROSITE" id="PS50987">
    <property type="entry name" value="HTH_ARSR_2"/>
    <property type="match status" value="1"/>
</dbReference>
<dbReference type="NCBIfam" id="NF033788">
    <property type="entry name" value="HTH_metalloreg"/>
    <property type="match status" value="1"/>
</dbReference>
<reference evidence="2 3" key="1">
    <citation type="submission" date="2021-01" db="EMBL/GenBank/DDBJ databases">
        <title>Whole genome shotgun sequence of Cellulomonas oligotrophica NBRC 109435.</title>
        <authorList>
            <person name="Komaki H."/>
            <person name="Tamura T."/>
        </authorList>
    </citation>
    <scope>NUCLEOTIDE SEQUENCE [LARGE SCALE GENOMIC DNA]</scope>
    <source>
        <strain evidence="2 3">NBRC 109435</strain>
    </source>
</reference>
<feature type="domain" description="HTH arsR-type" evidence="1">
    <location>
        <begin position="41"/>
        <end position="135"/>
    </location>
</feature>
<dbReference type="InterPro" id="IPR036390">
    <property type="entry name" value="WH_DNA-bd_sf"/>
</dbReference>
<keyword evidence="3" id="KW-1185">Reference proteome</keyword>
<dbReference type="EMBL" id="BONN01000005">
    <property type="protein sequence ID" value="GIG32915.1"/>
    <property type="molecule type" value="Genomic_DNA"/>
</dbReference>
<dbReference type="Gene3D" id="1.10.10.10">
    <property type="entry name" value="Winged helix-like DNA-binding domain superfamily/Winged helix DNA-binding domain"/>
    <property type="match status" value="1"/>
</dbReference>
<proteinExistence type="predicted"/>
<protein>
    <recommendedName>
        <fullName evidence="1">HTH arsR-type domain-containing protein</fullName>
    </recommendedName>
</protein>
<sequence>MARTISAQVAALTFGALTRPSLARGCRAGGTGVTYNHMVVDQVRSSDDVDRLFHALADATRRDIVRRVLQQEASVSSLARHYAMSFAAVQKHVAVLERAHLVVKQRRGREQVVHGDVDALRTATRLLSELEELWRGRVDRMEAVLADLDDPHRPTGGAA</sequence>
<dbReference type="Pfam" id="PF01022">
    <property type="entry name" value="HTH_5"/>
    <property type="match status" value="1"/>
</dbReference>
<accession>A0ABQ4DB21</accession>
<dbReference type="InterPro" id="IPR011991">
    <property type="entry name" value="ArsR-like_HTH"/>
</dbReference>
<evidence type="ECO:0000259" key="1">
    <source>
        <dbReference type="PROSITE" id="PS50987"/>
    </source>
</evidence>
<comment type="caution">
    <text evidence="2">The sequence shown here is derived from an EMBL/GenBank/DDBJ whole genome shotgun (WGS) entry which is preliminary data.</text>
</comment>
<dbReference type="PANTHER" id="PTHR38600">
    <property type="entry name" value="TRANSCRIPTIONAL REGULATORY PROTEIN"/>
    <property type="match status" value="1"/>
</dbReference>
<dbReference type="SMART" id="SM00418">
    <property type="entry name" value="HTH_ARSR"/>
    <property type="match status" value="1"/>
</dbReference>
<dbReference type="InterPro" id="IPR001845">
    <property type="entry name" value="HTH_ArsR_DNA-bd_dom"/>
</dbReference>